<dbReference type="Proteomes" id="UP000070341">
    <property type="component" value="Unassembled WGS sequence"/>
</dbReference>
<accession>A0A133V1D8</accession>
<reference evidence="1 2" key="1">
    <citation type="journal article" date="2016" name="Sci. Rep.">
        <title>Metabolic traits of an uncultured archaeal lineage -MSBL1- from brine pools of the Red Sea.</title>
        <authorList>
            <person name="Mwirichia R."/>
            <person name="Alam I."/>
            <person name="Rashid M."/>
            <person name="Vinu M."/>
            <person name="Ba-Alawi W."/>
            <person name="Anthony Kamau A."/>
            <person name="Kamanda Ngugi D."/>
            <person name="Goker M."/>
            <person name="Klenk H.P."/>
            <person name="Bajic V."/>
            <person name="Stingl U."/>
        </authorList>
    </citation>
    <scope>NUCLEOTIDE SEQUENCE [LARGE SCALE GENOMIC DNA]</scope>
    <source>
        <strain evidence="1">SCGC-AAA259M10</strain>
    </source>
</reference>
<protein>
    <submittedName>
        <fullName evidence="1">Uncharacterized protein</fullName>
    </submittedName>
</protein>
<dbReference type="EMBL" id="LHXU01000016">
    <property type="protein sequence ID" value="KXB00225.1"/>
    <property type="molecule type" value="Genomic_DNA"/>
</dbReference>
<dbReference type="AlphaFoldDB" id="A0A133V1D8"/>
<proteinExistence type="predicted"/>
<keyword evidence="2" id="KW-1185">Reference proteome</keyword>
<evidence type="ECO:0000313" key="1">
    <source>
        <dbReference type="EMBL" id="KXB00225.1"/>
    </source>
</evidence>
<comment type="caution">
    <text evidence="1">The sequence shown here is derived from an EMBL/GenBank/DDBJ whole genome shotgun (WGS) entry which is preliminary data.</text>
</comment>
<organism evidence="1 2">
    <name type="scientific">candidate division MSBL1 archaeon SCGC-AAA259M10</name>
    <dbReference type="NCBI Taxonomy" id="1698270"/>
    <lineage>
        <taxon>Archaea</taxon>
        <taxon>Methanobacteriati</taxon>
        <taxon>Methanobacteriota</taxon>
        <taxon>candidate division MSBL1</taxon>
    </lineage>
</organism>
<name>A0A133V1D8_9EURY</name>
<evidence type="ECO:0000313" key="2">
    <source>
        <dbReference type="Proteomes" id="UP000070341"/>
    </source>
</evidence>
<sequence>MFNFYSLPFTVNRLTVSRLTVSRSTFSSRSAGPAGRAGGLLGPVLTMRAEKVMGSAGFLRAAGPVFFRSISAERVNVDSNRTSAGPVISICTRAVGGSVKC</sequence>
<gene>
    <name evidence="1" type="ORF">AKJ40_01645</name>
</gene>